<dbReference type="EMBL" id="CP115165">
    <property type="protein sequence ID" value="WDA57393.1"/>
    <property type="molecule type" value="Genomic_DNA"/>
</dbReference>
<dbReference type="Gene3D" id="1.10.760.10">
    <property type="entry name" value="Cytochrome c-like domain"/>
    <property type="match status" value="1"/>
</dbReference>
<dbReference type="SUPFAM" id="SSF46626">
    <property type="entry name" value="Cytochrome c"/>
    <property type="match status" value="1"/>
</dbReference>
<evidence type="ECO:0000256" key="1">
    <source>
        <dbReference type="ARBA" id="ARBA00022617"/>
    </source>
</evidence>
<evidence type="ECO:0000256" key="2">
    <source>
        <dbReference type="ARBA" id="ARBA00022723"/>
    </source>
</evidence>
<evidence type="ECO:0000256" key="3">
    <source>
        <dbReference type="ARBA" id="ARBA00023004"/>
    </source>
</evidence>
<name>A0ABY7UWX8_9DEIO</name>
<proteinExistence type="predicted"/>
<reference evidence="7 8" key="1">
    <citation type="submission" date="2022-12" db="EMBL/GenBank/DDBJ databases">
        <title>Genome Sequence of Deinococcus aquaticus Type Strain PB314.</title>
        <authorList>
            <person name="Albert C."/>
            <person name="Hill J."/>
            <person name="Boren L."/>
            <person name="Scholz-Ng S."/>
            <person name="Fatema N."/>
            <person name="Grosso R."/>
            <person name="Soboslay E."/>
            <person name="Tuohy J."/>
        </authorList>
    </citation>
    <scope>NUCLEOTIDE SEQUENCE [LARGE SCALE GENOMIC DNA]</scope>
    <source>
        <strain evidence="7 8">PB-314</strain>
    </source>
</reference>
<dbReference type="InterPro" id="IPR036909">
    <property type="entry name" value="Cyt_c-like_dom_sf"/>
</dbReference>
<evidence type="ECO:0000256" key="5">
    <source>
        <dbReference type="SAM" id="MobiDB-lite"/>
    </source>
</evidence>
<evidence type="ECO:0000259" key="6">
    <source>
        <dbReference type="PROSITE" id="PS51007"/>
    </source>
</evidence>
<dbReference type="PROSITE" id="PS51007">
    <property type="entry name" value="CYTC"/>
    <property type="match status" value="1"/>
</dbReference>
<feature type="domain" description="Cytochrome c" evidence="6">
    <location>
        <begin position="72"/>
        <end position="160"/>
    </location>
</feature>
<keyword evidence="3 4" id="KW-0408">Iron</keyword>
<dbReference type="RefSeq" id="WP_273987313.1">
    <property type="nucleotide sequence ID" value="NZ_BAABQT010000007.1"/>
</dbReference>
<accession>A0ABY7UWX8</accession>
<protein>
    <submittedName>
        <fullName evidence="7">Cytochrome c</fullName>
    </submittedName>
</protein>
<dbReference type="Pfam" id="PF13442">
    <property type="entry name" value="Cytochrome_CBB3"/>
    <property type="match status" value="1"/>
</dbReference>
<gene>
    <name evidence="7" type="ORF">M8445_08390</name>
</gene>
<evidence type="ECO:0000256" key="4">
    <source>
        <dbReference type="PROSITE-ProRule" id="PRU00433"/>
    </source>
</evidence>
<evidence type="ECO:0000313" key="8">
    <source>
        <dbReference type="Proteomes" id="UP001217044"/>
    </source>
</evidence>
<dbReference type="Proteomes" id="UP001217044">
    <property type="component" value="Chromosome"/>
</dbReference>
<keyword evidence="1 4" id="KW-0349">Heme</keyword>
<sequence length="160" mass="15627">MSGSRTGPPAAPHAGPPAGSLTSPEDRWFTRRQVTAFMTVLALAAALGTAAYQAGERLAGTAGGAVVTAATGTVPDGGALYAGNCAGCHGADAGGALGPALSAPAGWSAAGFTQAVLHGRTPDGRTLSAVMPRFDAAGLDGSAPTQAQLNAIQAYLNTRP</sequence>
<keyword evidence="2 4" id="KW-0479">Metal-binding</keyword>
<feature type="region of interest" description="Disordered" evidence="5">
    <location>
        <begin position="1"/>
        <end position="25"/>
    </location>
</feature>
<keyword evidence="8" id="KW-1185">Reference proteome</keyword>
<evidence type="ECO:0000313" key="7">
    <source>
        <dbReference type="EMBL" id="WDA57393.1"/>
    </source>
</evidence>
<organism evidence="7 8">
    <name type="scientific">Deinococcus aquaticus</name>
    <dbReference type="NCBI Taxonomy" id="328692"/>
    <lineage>
        <taxon>Bacteria</taxon>
        <taxon>Thermotogati</taxon>
        <taxon>Deinococcota</taxon>
        <taxon>Deinococci</taxon>
        <taxon>Deinococcales</taxon>
        <taxon>Deinococcaceae</taxon>
        <taxon>Deinococcus</taxon>
    </lineage>
</organism>
<dbReference type="InterPro" id="IPR009056">
    <property type="entry name" value="Cyt_c-like_dom"/>
</dbReference>